<feature type="region of interest" description="Disordered" evidence="5">
    <location>
        <begin position="254"/>
        <end position="273"/>
    </location>
</feature>
<dbReference type="PROSITE" id="PS51935">
    <property type="entry name" value="NLPC_P60"/>
    <property type="match status" value="1"/>
</dbReference>
<protein>
    <submittedName>
        <fullName evidence="7">NlpC/P60 family protein</fullName>
    </submittedName>
</protein>
<evidence type="ECO:0000256" key="4">
    <source>
        <dbReference type="ARBA" id="ARBA00022807"/>
    </source>
</evidence>
<feature type="region of interest" description="Disordered" evidence="5">
    <location>
        <begin position="212"/>
        <end position="240"/>
    </location>
</feature>
<gene>
    <name evidence="7" type="ORF">ACFOZ0_03290</name>
</gene>
<evidence type="ECO:0000259" key="6">
    <source>
        <dbReference type="PROSITE" id="PS51935"/>
    </source>
</evidence>
<evidence type="ECO:0000256" key="2">
    <source>
        <dbReference type="ARBA" id="ARBA00022670"/>
    </source>
</evidence>
<feature type="domain" description="NlpC/P60" evidence="6">
    <location>
        <begin position="335"/>
        <end position="453"/>
    </location>
</feature>
<keyword evidence="3" id="KW-0378">Hydrolase</keyword>
<dbReference type="PANTHER" id="PTHR47359:SF3">
    <property type="entry name" value="NLP_P60 DOMAIN-CONTAINING PROTEIN-RELATED"/>
    <property type="match status" value="1"/>
</dbReference>
<evidence type="ECO:0000256" key="3">
    <source>
        <dbReference type="ARBA" id="ARBA00022801"/>
    </source>
</evidence>
<keyword evidence="4" id="KW-0788">Thiol protease</keyword>
<dbReference type="Gene3D" id="3.90.1720.10">
    <property type="entry name" value="endopeptidase domain like (from Nostoc punctiforme)"/>
    <property type="match status" value="1"/>
</dbReference>
<dbReference type="InterPro" id="IPR000064">
    <property type="entry name" value="NLP_P60_dom"/>
</dbReference>
<feature type="compositionally biased region" description="Basic and acidic residues" evidence="5">
    <location>
        <begin position="11"/>
        <end position="28"/>
    </location>
</feature>
<comment type="similarity">
    <text evidence="1">Belongs to the peptidase C40 family.</text>
</comment>
<proteinExistence type="inferred from homology"/>
<accession>A0ABV7S886</accession>
<feature type="compositionally biased region" description="Basic and acidic residues" evidence="5">
    <location>
        <begin position="105"/>
        <end position="121"/>
    </location>
</feature>
<dbReference type="SUPFAM" id="SSF54001">
    <property type="entry name" value="Cysteine proteinases"/>
    <property type="match status" value="1"/>
</dbReference>
<feature type="compositionally biased region" description="Pro residues" evidence="5">
    <location>
        <begin position="1"/>
        <end position="10"/>
    </location>
</feature>
<dbReference type="InterPro" id="IPR038765">
    <property type="entry name" value="Papain-like_cys_pep_sf"/>
</dbReference>
<evidence type="ECO:0000256" key="1">
    <source>
        <dbReference type="ARBA" id="ARBA00007074"/>
    </source>
</evidence>
<evidence type="ECO:0000256" key="5">
    <source>
        <dbReference type="SAM" id="MobiDB-lite"/>
    </source>
</evidence>
<keyword evidence="8" id="KW-1185">Reference proteome</keyword>
<dbReference type="RefSeq" id="WP_310772265.1">
    <property type="nucleotide sequence ID" value="NZ_JBHRWR010000002.1"/>
</dbReference>
<evidence type="ECO:0000313" key="8">
    <source>
        <dbReference type="Proteomes" id="UP001595701"/>
    </source>
</evidence>
<dbReference type="Pfam" id="PF00877">
    <property type="entry name" value="NLPC_P60"/>
    <property type="match status" value="1"/>
</dbReference>
<evidence type="ECO:0000313" key="7">
    <source>
        <dbReference type="EMBL" id="MFC3572325.1"/>
    </source>
</evidence>
<feature type="region of interest" description="Disordered" evidence="5">
    <location>
        <begin position="84"/>
        <end position="121"/>
    </location>
</feature>
<reference evidence="8" key="1">
    <citation type="journal article" date="2019" name="Int. J. Syst. Evol. Microbiol.">
        <title>The Global Catalogue of Microorganisms (GCM) 10K type strain sequencing project: providing services to taxonomists for standard genome sequencing and annotation.</title>
        <authorList>
            <consortium name="The Broad Institute Genomics Platform"/>
            <consortium name="The Broad Institute Genome Sequencing Center for Infectious Disease"/>
            <person name="Wu L."/>
            <person name="Ma J."/>
        </authorList>
    </citation>
    <scope>NUCLEOTIDE SEQUENCE [LARGE SCALE GENOMIC DNA]</scope>
    <source>
        <strain evidence="8">CGMCC 4.7035</strain>
    </source>
</reference>
<organism evidence="7 8">
    <name type="scientific">Streptomyces yaanensis</name>
    <dbReference type="NCBI Taxonomy" id="1142239"/>
    <lineage>
        <taxon>Bacteria</taxon>
        <taxon>Bacillati</taxon>
        <taxon>Actinomycetota</taxon>
        <taxon>Actinomycetes</taxon>
        <taxon>Kitasatosporales</taxon>
        <taxon>Streptomycetaceae</taxon>
        <taxon>Streptomyces</taxon>
    </lineage>
</organism>
<comment type="caution">
    <text evidence="7">The sequence shown here is derived from an EMBL/GenBank/DDBJ whole genome shotgun (WGS) entry which is preliminary data.</text>
</comment>
<name>A0ABV7S886_9ACTN</name>
<dbReference type="InterPro" id="IPR051794">
    <property type="entry name" value="PG_Endopeptidase_C40"/>
</dbReference>
<dbReference type="PANTHER" id="PTHR47359">
    <property type="entry name" value="PEPTIDOGLYCAN DL-ENDOPEPTIDASE CWLO"/>
    <property type="match status" value="1"/>
</dbReference>
<dbReference type="Proteomes" id="UP001595701">
    <property type="component" value="Unassembled WGS sequence"/>
</dbReference>
<keyword evidence="2" id="KW-0645">Protease</keyword>
<feature type="region of interest" description="Disordered" evidence="5">
    <location>
        <begin position="1"/>
        <end position="65"/>
    </location>
</feature>
<dbReference type="EMBL" id="JBHRWR010000002">
    <property type="protein sequence ID" value="MFC3572325.1"/>
    <property type="molecule type" value="Genomic_DNA"/>
</dbReference>
<sequence>MAPEQSPPGPSREEVQQRIRSLYDRAETDSGTYNATRAMMTGGARRGPNPGFNRDRRRSDPSLDNVARQWFDAARAKLGPTVPAVLPADRVPPELPAGPTSPTRRAVDDLLGRGRETTDRPLLELTAGPAAGAAAARPVAELTAGPVAELTVGPPVGSTAGPVAELTAEPVAELTAGPVAELTAGPVAELTAGPVAELTADPLAAWPVAPQTPQEAPRALPASVAQPRPTRLSGTKEQNQQKFAVARELLSRRAAQHSAQPMPIESRPAEDAWRVPEEPARLLGEEQWRQPQQPDILGTDMSGMSFGAGLPVATAAPLAAETPAVTAVVQESGYDKKAAKALAFARAQIGRPCVWGASGPDSYDAAGLTQAAWRAAGVVLPRTAQDQAAAVTAIPLTDLQPGDLIFFYDTVSHVSIYTGNGMMIHAPSPGASIREESIFYAGQSAIHSAARPA</sequence>